<organism evidence="4 5">
    <name type="scientific">Amycolatopsis rubida</name>
    <dbReference type="NCBI Taxonomy" id="112413"/>
    <lineage>
        <taxon>Bacteria</taxon>
        <taxon>Bacillati</taxon>
        <taxon>Actinomycetota</taxon>
        <taxon>Actinomycetes</taxon>
        <taxon>Pseudonocardiales</taxon>
        <taxon>Pseudonocardiaceae</taxon>
        <taxon>Amycolatopsis</taxon>
    </lineage>
</organism>
<dbReference type="InterPro" id="IPR002645">
    <property type="entry name" value="STAS_dom"/>
</dbReference>
<dbReference type="Pfam" id="PF01740">
    <property type="entry name" value="STAS"/>
    <property type="match status" value="1"/>
</dbReference>
<feature type="domain" description="STAS" evidence="3">
    <location>
        <begin position="18"/>
        <end position="131"/>
    </location>
</feature>
<protein>
    <recommendedName>
        <fullName evidence="2">Anti-sigma factor antagonist</fullName>
    </recommendedName>
</protein>
<dbReference type="PANTHER" id="PTHR33495:SF2">
    <property type="entry name" value="ANTI-SIGMA FACTOR ANTAGONIST TM_1081-RELATED"/>
    <property type="match status" value="1"/>
</dbReference>
<dbReference type="EMBL" id="FOWC01000007">
    <property type="protein sequence ID" value="SFP90411.1"/>
    <property type="molecule type" value="Genomic_DNA"/>
</dbReference>
<dbReference type="PANTHER" id="PTHR33495">
    <property type="entry name" value="ANTI-SIGMA FACTOR ANTAGONIST TM_1081-RELATED-RELATED"/>
    <property type="match status" value="1"/>
</dbReference>
<dbReference type="NCBIfam" id="TIGR00377">
    <property type="entry name" value="ant_ant_sig"/>
    <property type="match status" value="1"/>
</dbReference>
<evidence type="ECO:0000313" key="5">
    <source>
        <dbReference type="Proteomes" id="UP000199137"/>
    </source>
</evidence>
<evidence type="ECO:0000259" key="3">
    <source>
        <dbReference type="PROSITE" id="PS50801"/>
    </source>
</evidence>
<dbReference type="OrthoDB" id="3638383at2"/>
<name>A0A1I5U567_9PSEU</name>
<dbReference type="Gene3D" id="3.30.750.24">
    <property type="entry name" value="STAS domain"/>
    <property type="match status" value="1"/>
</dbReference>
<accession>A0A1I5U567</accession>
<sequence length="131" mass="13708">MTHPVRPARLPACAVPLADITVSTADDITVVAVSGDLDSSVAETFFEHTVAAIAHSPGGVVADLRAVTFCSCRGLSVLLAAEHEAHFAEVPFAVLAHQRAVLRPLRLLGLDRTLDVRGGANLVPVPRKGIS</sequence>
<dbReference type="InterPro" id="IPR003658">
    <property type="entry name" value="Anti-sigma_ant"/>
</dbReference>
<dbReference type="Proteomes" id="UP000199137">
    <property type="component" value="Unassembled WGS sequence"/>
</dbReference>
<dbReference type="RefSeq" id="WP_143132494.1">
    <property type="nucleotide sequence ID" value="NZ_FOWC01000007.1"/>
</dbReference>
<dbReference type="InterPro" id="IPR036513">
    <property type="entry name" value="STAS_dom_sf"/>
</dbReference>
<comment type="similarity">
    <text evidence="1 2">Belongs to the anti-sigma-factor antagonist family.</text>
</comment>
<evidence type="ECO:0000256" key="2">
    <source>
        <dbReference type="RuleBase" id="RU003749"/>
    </source>
</evidence>
<proteinExistence type="inferred from homology"/>
<dbReference type="CDD" id="cd07043">
    <property type="entry name" value="STAS_anti-anti-sigma_factors"/>
    <property type="match status" value="1"/>
</dbReference>
<dbReference type="GO" id="GO:0043856">
    <property type="term" value="F:anti-sigma factor antagonist activity"/>
    <property type="evidence" value="ECO:0007669"/>
    <property type="project" value="InterPro"/>
</dbReference>
<dbReference type="PROSITE" id="PS50801">
    <property type="entry name" value="STAS"/>
    <property type="match status" value="1"/>
</dbReference>
<dbReference type="AlphaFoldDB" id="A0A1I5U567"/>
<reference evidence="5" key="1">
    <citation type="submission" date="2016-10" db="EMBL/GenBank/DDBJ databases">
        <authorList>
            <person name="Varghese N."/>
            <person name="Submissions S."/>
        </authorList>
    </citation>
    <scope>NUCLEOTIDE SEQUENCE [LARGE SCALE GENOMIC DNA]</scope>
    <source>
        <strain evidence="5">DSM 44637</strain>
    </source>
</reference>
<dbReference type="STRING" id="112413.SAMN05421854_107404"/>
<dbReference type="SUPFAM" id="SSF52091">
    <property type="entry name" value="SpoIIaa-like"/>
    <property type="match status" value="1"/>
</dbReference>
<evidence type="ECO:0000313" key="4">
    <source>
        <dbReference type="EMBL" id="SFP90411.1"/>
    </source>
</evidence>
<gene>
    <name evidence="4" type="ORF">SAMN05421854_107404</name>
</gene>
<evidence type="ECO:0000256" key="1">
    <source>
        <dbReference type="ARBA" id="ARBA00009013"/>
    </source>
</evidence>